<dbReference type="RefSeq" id="WP_126011078.1">
    <property type="nucleotide sequence ID" value="NZ_CP032509.1"/>
</dbReference>
<dbReference type="Pfam" id="PF13384">
    <property type="entry name" value="HTH_23"/>
    <property type="match status" value="1"/>
</dbReference>
<evidence type="ECO:0000313" key="3">
    <source>
        <dbReference type="Proteomes" id="UP000268192"/>
    </source>
</evidence>
<keyword evidence="3" id="KW-1185">Reference proteome</keyword>
<dbReference type="KEGG" id="abaw:D5400_17020"/>
<feature type="region of interest" description="Disordered" evidence="1">
    <location>
        <begin position="115"/>
        <end position="153"/>
    </location>
</feature>
<dbReference type="OrthoDB" id="6039124at2"/>
<reference evidence="2 3" key="1">
    <citation type="submission" date="2018-09" db="EMBL/GenBank/DDBJ databases">
        <title>Marinorhizobium profundi gen. nov., sp. nov., isolated from a deep-sea sediment sample from the New Britain Trench and proposal of Marinorhizobiaceae fam. nov. in the order Rhizobiales of the class Alphaproteobacteria.</title>
        <authorList>
            <person name="Cao J."/>
        </authorList>
    </citation>
    <scope>NUCLEOTIDE SEQUENCE [LARGE SCALE GENOMIC DNA]</scope>
    <source>
        <strain evidence="2 3">WS11</strain>
    </source>
</reference>
<organism evidence="2 3">
    <name type="scientific">Georhizobium profundi</name>
    <dbReference type="NCBI Taxonomy" id="2341112"/>
    <lineage>
        <taxon>Bacteria</taxon>
        <taxon>Pseudomonadati</taxon>
        <taxon>Pseudomonadota</taxon>
        <taxon>Alphaproteobacteria</taxon>
        <taxon>Hyphomicrobiales</taxon>
        <taxon>Rhizobiaceae</taxon>
        <taxon>Georhizobium</taxon>
    </lineage>
</organism>
<dbReference type="Gene3D" id="1.10.10.60">
    <property type="entry name" value="Homeodomain-like"/>
    <property type="match status" value="1"/>
</dbReference>
<dbReference type="Proteomes" id="UP000268192">
    <property type="component" value="Chromosome"/>
</dbReference>
<accession>A0A3Q8XQ27</accession>
<protein>
    <submittedName>
        <fullName evidence="2">Helix-turn-helix domain-containing protein</fullName>
    </submittedName>
</protein>
<gene>
    <name evidence="2" type="ORF">D5400_17020</name>
</gene>
<dbReference type="AlphaFoldDB" id="A0A3Q8XQ27"/>
<name>A0A3Q8XQ27_9HYPH</name>
<proteinExistence type="predicted"/>
<evidence type="ECO:0000313" key="2">
    <source>
        <dbReference type="EMBL" id="AZN72751.1"/>
    </source>
</evidence>
<sequence>MGNFEPAFDLLGDPIPEGFGKKGRPPHIPTEKNRSKIILLLAQGWTDPRIAGALGISLPTLRKHYFRELKVRDIARDRVEAIGLLTLWEQAKAGNTAAMKEFFRRHDASIEPIYDERVNRETERRGKKEQDRLEAESPPNDWESVIPPQHRAH</sequence>
<evidence type="ECO:0000256" key="1">
    <source>
        <dbReference type="SAM" id="MobiDB-lite"/>
    </source>
</evidence>
<feature type="compositionally biased region" description="Basic and acidic residues" evidence="1">
    <location>
        <begin position="115"/>
        <end position="135"/>
    </location>
</feature>
<dbReference type="EMBL" id="CP032509">
    <property type="protein sequence ID" value="AZN72751.1"/>
    <property type="molecule type" value="Genomic_DNA"/>
</dbReference>